<name>A0A0H5NCL3_NOCFR</name>
<reference evidence="2" key="1">
    <citation type="submission" date="2015-03" db="EMBL/GenBank/DDBJ databases">
        <authorList>
            <consortium name="Pathogen Informatics"/>
        </authorList>
    </citation>
    <scope>NUCLEOTIDE SEQUENCE [LARGE SCALE GENOMIC DNA]</scope>
    <source>
        <strain evidence="2">NCTC11134</strain>
    </source>
</reference>
<sequence length="86" mass="9676">MDRRPRLYRTPKGWAEEAPSHCPHGHRFTGGCVLVGHRSCKTIGRHRTHTCLTCLDEGRPDSDATVYTPPLTADCDHTAFDERSVM</sequence>
<dbReference type="AlphaFoldDB" id="A0A0H5NCL3"/>
<evidence type="ECO:0000313" key="1">
    <source>
        <dbReference type="EMBL" id="CRY73550.1"/>
    </source>
</evidence>
<dbReference type="KEGG" id="nfr:ERS450000_00194"/>
<accession>A0A0H5NCL3</accession>
<dbReference type="EMBL" id="LN868938">
    <property type="protein sequence ID" value="CRY73550.1"/>
    <property type="molecule type" value="Genomic_DNA"/>
</dbReference>
<evidence type="ECO:0000313" key="2">
    <source>
        <dbReference type="Proteomes" id="UP000057820"/>
    </source>
</evidence>
<proteinExistence type="predicted"/>
<protein>
    <submittedName>
        <fullName evidence="1">Uncharacterized protein</fullName>
    </submittedName>
</protein>
<dbReference type="RefSeq" id="WP_060589835.1">
    <property type="nucleotide sequence ID" value="NZ_CP031418.1"/>
</dbReference>
<gene>
    <name evidence="1" type="ORF">ERS450000_00194</name>
</gene>
<dbReference type="Proteomes" id="UP000057820">
    <property type="component" value="Chromosome 1"/>
</dbReference>
<organism evidence="1 2">
    <name type="scientific">Nocardia farcinica</name>
    <dbReference type="NCBI Taxonomy" id="37329"/>
    <lineage>
        <taxon>Bacteria</taxon>
        <taxon>Bacillati</taxon>
        <taxon>Actinomycetota</taxon>
        <taxon>Actinomycetes</taxon>
        <taxon>Mycobacteriales</taxon>
        <taxon>Nocardiaceae</taxon>
        <taxon>Nocardia</taxon>
    </lineage>
</organism>